<organism evidence="3 4">
    <name type="scientific">Gigaspora margarita</name>
    <dbReference type="NCBI Taxonomy" id="4874"/>
    <lineage>
        <taxon>Eukaryota</taxon>
        <taxon>Fungi</taxon>
        <taxon>Fungi incertae sedis</taxon>
        <taxon>Mucoromycota</taxon>
        <taxon>Glomeromycotina</taxon>
        <taxon>Glomeromycetes</taxon>
        <taxon>Diversisporales</taxon>
        <taxon>Gigasporaceae</taxon>
        <taxon>Gigaspora</taxon>
    </lineage>
</organism>
<gene>
    <name evidence="3" type="ORF">GMARGA_LOCUS18871</name>
</gene>
<dbReference type="Proteomes" id="UP000789901">
    <property type="component" value="Unassembled WGS sequence"/>
</dbReference>
<protein>
    <submittedName>
        <fullName evidence="3">33282_t:CDS:1</fullName>
    </submittedName>
</protein>
<proteinExistence type="predicted"/>
<keyword evidence="2" id="KW-0812">Transmembrane</keyword>
<reference evidence="3 4" key="1">
    <citation type="submission" date="2021-06" db="EMBL/GenBank/DDBJ databases">
        <authorList>
            <person name="Kallberg Y."/>
            <person name="Tangrot J."/>
            <person name="Rosling A."/>
        </authorList>
    </citation>
    <scope>NUCLEOTIDE SEQUENCE [LARGE SCALE GENOMIC DNA]</scope>
    <source>
        <strain evidence="3 4">120-4 pot B 10/14</strain>
    </source>
</reference>
<name>A0ABN7VI61_GIGMA</name>
<feature type="region of interest" description="Disordered" evidence="1">
    <location>
        <begin position="61"/>
        <end position="82"/>
    </location>
</feature>
<evidence type="ECO:0000313" key="3">
    <source>
        <dbReference type="EMBL" id="CAG8774121.1"/>
    </source>
</evidence>
<feature type="non-terminal residue" evidence="3">
    <location>
        <position position="82"/>
    </location>
</feature>
<evidence type="ECO:0000256" key="2">
    <source>
        <dbReference type="SAM" id="Phobius"/>
    </source>
</evidence>
<keyword evidence="2" id="KW-0472">Membrane</keyword>
<comment type="caution">
    <text evidence="3">The sequence shown here is derived from an EMBL/GenBank/DDBJ whole genome shotgun (WGS) entry which is preliminary data.</text>
</comment>
<evidence type="ECO:0000313" key="4">
    <source>
        <dbReference type="Proteomes" id="UP000789901"/>
    </source>
</evidence>
<sequence>MSGLDLSTLIDHYILFYGLLKEANKISLLLFWTELWSILSYTLFIIRIFIKRFESEEDIYPENEVENYPENETENYPENEAE</sequence>
<evidence type="ECO:0000256" key="1">
    <source>
        <dbReference type="SAM" id="MobiDB-lite"/>
    </source>
</evidence>
<keyword evidence="4" id="KW-1185">Reference proteome</keyword>
<feature type="transmembrane region" description="Helical" evidence="2">
    <location>
        <begin position="29"/>
        <end position="50"/>
    </location>
</feature>
<dbReference type="EMBL" id="CAJVQB010015359">
    <property type="protein sequence ID" value="CAG8774121.1"/>
    <property type="molecule type" value="Genomic_DNA"/>
</dbReference>
<accession>A0ABN7VI61</accession>
<keyword evidence="2" id="KW-1133">Transmembrane helix</keyword>